<dbReference type="EMBL" id="PPED02000001">
    <property type="protein sequence ID" value="PWN72147.1"/>
    <property type="molecule type" value="Genomic_DNA"/>
</dbReference>
<evidence type="ECO:0000313" key="1">
    <source>
        <dbReference type="EMBL" id="PWN72147.1"/>
    </source>
</evidence>
<gene>
    <name evidence="1" type="ORF">C1631_005980</name>
</gene>
<sequence length="317" mass="37526">MIIYLDLNIFDRIEKIDLLDENEKNEYLPLLDLISNDNVDLPYSNAHLNDLLRGWKKNPNYIDGHLKNIQKITKDLCICQYWGEKKVWWHKRDIFEFFNSKKDEAGIYDETLDEMLDFGLGDKSPIHLTKKLPLPIEWVSQIKKDKFAQLMFPTTIEENSLFNLFADLYNFQIKLKSDYSFYKAFKAQLSKNISTLKGNKDVVNYIRNNDQIPNNLKLDFSSIADAYKPKFEIKENDNESYYKVIETFYKFDLQGYKTDSNFNNMFDDALHTFYASHCDVFITNDDRCKYKAEQTFSKLDIKTLVIKSNEIDKITNL</sequence>
<proteinExistence type="predicted"/>
<reference evidence="1 2" key="1">
    <citation type="submission" date="2018-04" db="EMBL/GenBank/DDBJ databases">
        <title>Draft Genome Sequence of Phosphate-Solubilizing Chryseobacterium sp. ISE14 that is a Biocontrol and Plant Growth-Promoting Rhizobacterium Isolated from Cucumber.</title>
        <authorList>
            <person name="Jeong J.-J."/>
            <person name="Sang M.K."/>
            <person name="Choi I.-G."/>
            <person name="Kim K.D."/>
        </authorList>
    </citation>
    <scope>NUCLEOTIDE SEQUENCE [LARGE SCALE GENOMIC DNA]</scope>
    <source>
        <strain evidence="1 2">ISE14</strain>
    </source>
</reference>
<dbReference type="OrthoDB" id="1413206at2"/>
<accession>A0A316XEM3</accession>
<name>A0A316XEM3_9FLAO</name>
<evidence type="ECO:0000313" key="2">
    <source>
        <dbReference type="Proteomes" id="UP000236594"/>
    </source>
</evidence>
<comment type="caution">
    <text evidence="1">The sequence shown here is derived from an EMBL/GenBank/DDBJ whole genome shotgun (WGS) entry which is preliminary data.</text>
</comment>
<dbReference type="RefSeq" id="WP_109711074.1">
    <property type="nucleotide sequence ID" value="NZ_PPED02000001.1"/>
</dbReference>
<dbReference type="AlphaFoldDB" id="A0A316XEM3"/>
<organism evidence="1 2">
    <name type="scientific">Chryseobacterium phosphatilyticum</name>
    <dbReference type="NCBI Taxonomy" id="475075"/>
    <lineage>
        <taxon>Bacteria</taxon>
        <taxon>Pseudomonadati</taxon>
        <taxon>Bacteroidota</taxon>
        <taxon>Flavobacteriia</taxon>
        <taxon>Flavobacteriales</taxon>
        <taxon>Weeksellaceae</taxon>
        <taxon>Chryseobacterium group</taxon>
        <taxon>Chryseobacterium</taxon>
    </lineage>
</organism>
<keyword evidence="2" id="KW-1185">Reference proteome</keyword>
<protein>
    <submittedName>
        <fullName evidence="1">Uncharacterized protein</fullName>
    </submittedName>
</protein>
<dbReference type="Proteomes" id="UP000236594">
    <property type="component" value="Unassembled WGS sequence"/>
</dbReference>